<dbReference type="EMBL" id="CAXAJV020001288">
    <property type="protein sequence ID" value="CAL7938198.1"/>
    <property type="molecule type" value="Genomic_DNA"/>
</dbReference>
<name>A0ABP1NDU8_XYLVO</name>
<dbReference type="Proteomes" id="UP001642520">
    <property type="component" value="Unassembled WGS sequence"/>
</dbReference>
<protein>
    <submittedName>
        <fullName evidence="1">Uncharacterized protein</fullName>
    </submittedName>
</protein>
<reference evidence="1 2" key="1">
    <citation type="submission" date="2024-08" db="EMBL/GenBank/DDBJ databases">
        <authorList>
            <person name="Will J Nash"/>
            <person name="Angela Man"/>
            <person name="Seanna McTaggart"/>
            <person name="Kendall Baker"/>
            <person name="Tom Barker"/>
            <person name="Leah Catchpole"/>
            <person name="Alex Durrant"/>
            <person name="Karim Gharbi"/>
            <person name="Naomi Irish"/>
            <person name="Gemy Kaithakottil"/>
            <person name="Debby Ku"/>
            <person name="Aaliyah Providence"/>
            <person name="Felix Shaw"/>
            <person name="David Swarbreck"/>
            <person name="Chris Watkins"/>
            <person name="Ann M. McCartney"/>
            <person name="Giulio Formenti"/>
            <person name="Alice Mouton"/>
            <person name="Noel Vella"/>
            <person name="Bjorn M von Reumont"/>
            <person name="Adriana Vella"/>
            <person name="Wilfried Haerty"/>
        </authorList>
    </citation>
    <scope>NUCLEOTIDE SEQUENCE [LARGE SCALE GENOMIC DNA]</scope>
</reference>
<organism evidence="1 2">
    <name type="scientific">Xylocopa violacea</name>
    <name type="common">Violet carpenter bee</name>
    <name type="synonym">Apis violacea</name>
    <dbReference type="NCBI Taxonomy" id="135666"/>
    <lineage>
        <taxon>Eukaryota</taxon>
        <taxon>Metazoa</taxon>
        <taxon>Ecdysozoa</taxon>
        <taxon>Arthropoda</taxon>
        <taxon>Hexapoda</taxon>
        <taxon>Insecta</taxon>
        <taxon>Pterygota</taxon>
        <taxon>Neoptera</taxon>
        <taxon>Endopterygota</taxon>
        <taxon>Hymenoptera</taxon>
        <taxon>Apocrita</taxon>
        <taxon>Aculeata</taxon>
        <taxon>Apoidea</taxon>
        <taxon>Anthophila</taxon>
        <taxon>Apidae</taxon>
        <taxon>Xylocopa</taxon>
        <taxon>Xylocopa</taxon>
    </lineage>
</organism>
<sequence>MSSLPTNGSERGSVEVRVFQRLSRLRLFKVSFEKFTRAKLQRAKEESVDGPNVCGEPKAEKFPPTLPRAFKSLLGKPVNVESDEPRELIESLGDLLGITDYATNAASFWFLDTLAGQVLRYRDDLDEYYVGILISWLTGEINLLRDRKCSREEFFRELKDIFILAATKISEQGQLPYWEELELHSDTEEEMEGKLSAESLQEPFSQESGKRSSAIDPAFALDILMEATYDMYANELRYSLVYAVFVEPLEVHYYTLPFTLRTPRPVKFADSKTEPFKMQLKKSLQMSDPMEVFEKSKKGKKTKAVLEVPATPAPSLSDEVSLIHDRRFIRPLIEANEAPEIFETHRKTSNIK</sequence>
<evidence type="ECO:0000313" key="2">
    <source>
        <dbReference type="Proteomes" id="UP001642520"/>
    </source>
</evidence>
<evidence type="ECO:0000313" key="1">
    <source>
        <dbReference type="EMBL" id="CAL7938198.1"/>
    </source>
</evidence>
<keyword evidence="2" id="KW-1185">Reference proteome</keyword>
<accession>A0ABP1NDU8</accession>
<gene>
    <name evidence="1" type="ORF">XYLVIOL_LOCUS3148</name>
</gene>
<comment type="caution">
    <text evidence="1">The sequence shown here is derived from an EMBL/GenBank/DDBJ whole genome shotgun (WGS) entry which is preliminary data.</text>
</comment>
<proteinExistence type="predicted"/>